<sequence>MVELLNLEMAVARQHARRAELSLDQPQTMNNDNHGLATSLALCSRMRAGQARAKAARRQLLKIAHPTSMP</sequence>
<dbReference type="RefSeq" id="WP_287274467.1">
    <property type="nucleotide sequence ID" value="NZ_JAMYMY010000070.1"/>
</dbReference>
<proteinExistence type="predicted"/>
<keyword evidence="2" id="KW-1185">Reference proteome</keyword>
<evidence type="ECO:0000313" key="2">
    <source>
        <dbReference type="Proteomes" id="UP001464387"/>
    </source>
</evidence>
<evidence type="ECO:0000313" key="1">
    <source>
        <dbReference type="EMBL" id="MER8937416.1"/>
    </source>
</evidence>
<name>A0ABV1YQE6_9HYPH</name>
<organism evidence="1 2">
    <name type="scientific">Mesorhizobium opportunistum</name>
    <dbReference type="NCBI Taxonomy" id="593909"/>
    <lineage>
        <taxon>Bacteria</taxon>
        <taxon>Pseudomonadati</taxon>
        <taxon>Pseudomonadota</taxon>
        <taxon>Alphaproteobacteria</taxon>
        <taxon>Hyphomicrobiales</taxon>
        <taxon>Phyllobacteriaceae</taxon>
        <taxon>Mesorhizobium</taxon>
    </lineage>
</organism>
<dbReference type="EMBL" id="JAMYPJ010000075">
    <property type="protein sequence ID" value="MER8937416.1"/>
    <property type="molecule type" value="Genomic_DNA"/>
</dbReference>
<dbReference type="Proteomes" id="UP001464387">
    <property type="component" value="Unassembled WGS sequence"/>
</dbReference>
<comment type="caution">
    <text evidence="1">The sequence shown here is derived from an EMBL/GenBank/DDBJ whole genome shotgun (WGS) entry which is preliminary data.</text>
</comment>
<reference evidence="1 2" key="1">
    <citation type="journal article" date="2024" name="Proc. Natl. Acad. Sci. U.S.A.">
        <title>The evolutionary genomics of adaptation to stress in wild rhizobium bacteria.</title>
        <authorList>
            <person name="Kehlet-Delgado H."/>
            <person name="Montoya A.P."/>
            <person name="Jensen K.T."/>
            <person name="Wendlandt C.E."/>
            <person name="Dexheimer C."/>
            <person name="Roberts M."/>
            <person name="Torres Martinez L."/>
            <person name="Friesen M.L."/>
            <person name="Griffitts J.S."/>
            <person name="Porter S.S."/>
        </authorList>
    </citation>
    <scope>NUCLEOTIDE SEQUENCE [LARGE SCALE GENOMIC DNA]</scope>
    <source>
        <strain evidence="1 2">M0729</strain>
    </source>
</reference>
<accession>A0ABV1YQE6</accession>
<gene>
    <name evidence="1" type="ORF">NKI33_31225</name>
</gene>
<protein>
    <submittedName>
        <fullName evidence="1">Uncharacterized protein</fullName>
    </submittedName>
</protein>